<keyword evidence="1" id="KW-0472">Membrane</keyword>
<dbReference type="InterPro" id="IPR036719">
    <property type="entry name" value="Neuro-gated_channel_TM_sf"/>
</dbReference>
<dbReference type="Gene3D" id="1.20.58.390">
    <property type="entry name" value="Neurotransmitter-gated ion-channel transmembrane domain"/>
    <property type="match status" value="1"/>
</dbReference>
<dbReference type="InterPro" id="IPR006028">
    <property type="entry name" value="GABAA/Glycine_rcpt"/>
</dbReference>
<reference evidence="2 3" key="1">
    <citation type="submission" date="2024-03" db="EMBL/GenBank/DDBJ databases">
        <title>Aureococcus anophagefferens CCMP1851 and Kratosvirus quantuckense: Draft genome of a second virus-susceptible host strain in the model system.</title>
        <authorList>
            <person name="Chase E."/>
            <person name="Truchon A.R."/>
            <person name="Schepens W."/>
            <person name="Wilhelm S.W."/>
        </authorList>
    </citation>
    <scope>NUCLEOTIDE SEQUENCE [LARGE SCALE GENOMIC DNA]</scope>
    <source>
        <strain evidence="2 3">CCMP1851</strain>
    </source>
</reference>
<keyword evidence="2" id="KW-0675">Receptor</keyword>
<name>A0ABR1FK22_AURAN</name>
<evidence type="ECO:0000313" key="2">
    <source>
        <dbReference type="EMBL" id="KAK7232269.1"/>
    </source>
</evidence>
<gene>
    <name evidence="2" type="ORF">SO694_00030345</name>
</gene>
<organism evidence="2 3">
    <name type="scientific">Aureococcus anophagefferens</name>
    <name type="common">Harmful bloom alga</name>
    <dbReference type="NCBI Taxonomy" id="44056"/>
    <lineage>
        <taxon>Eukaryota</taxon>
        <taxon>Sar</taxon>
        <taxon>Stramenopiles</taxon>
        <taxon>Ochrophyta</taxon>
        <taxon>Pelagophyceae</taxon>
        <taxon>Pelagomonadales</taxon>
        <taxon>Pelagomonadaceae</taxon>
        <taxon>Aureococcus</taxon>
    </lineage>
</organism>
<feature type="transmembrane region" description="Helical" evidence="1">
    <location>
        <begin position="220"/>
        <end position="244"/>
    </location>
</feature>
<protein>
    <submittedName>
        <fullName evidence="2">GABA-A receptor</fullName>
    </submittedName>
</protein>
<dbReference type="EMBL" id="JBBJCI010000370">
    <property type="protein sequence ID" value="KAK7232269.1"/>
    <property type="molecule type" value="Genomic_DNA"/>
</dbReference>
<proteinExistence type="predicted"/>
<keyword evidence="3" id="KW-1185">Reference proteome</keyword>
<keyword evidence="1" id="KW-0812">Transmembrane</keyword>
<comment type="caution">
    <text evidence="2">The sequence shown here is derived from an EMBL/GenBank/DDBJ whole genome shotgun (WGS) entry which is preliminary data.</text>
</comment>
<keyword evidence="1" id="KW-1133">Transmembrane helix</keyword>
<dbReference type="PRINTS" id="PR00253">
    <property type="entry name" value="GABAARECEPTR"/>
</dbReference>
<dbReference type="SUPFAM" id="SSF90112">
    <property type="entry name" value="Neurotransmitter-gated ion-channel transmembrane pore"/>
    <property type="match status" value="1"/>
</dbReference>
<evidence type="ECO:0000313" key="3">
    <source>
        <dbReference type="Proteomes" id="UP001363151"/>
    </source>
</evidence>
<feature type="transmembrane region" description="Helical" evidence="1">
    <location>
        <begin position="191"/>
        <end position="208"/>
    </location>
</feature>
<dbReference type="InterPro" id="IPR038050">
    <property type="entry name" value="Neuro_actylchol_rec"/>
</dbReference>
<evidence type="ECO:0000256" key="1">
    <source>
        <dbReference type="SAM" id="Phobius"/>
    </source>
</evidence>
<feature type="transmembrane region" description="Helical" evidence="1">
    <location>
        <begin position="163"/>
        <end position="185"/>
    </location>
</feature>
<accession>A0ABR1FK22</accession>
<dbReference type="Proteomes" id="UP001363151">
    <property type="component" value="Unassembled WGS sequence"/>
</dbReference>
<sequence length="453" mass="48674">MAPSSSSAYAGLGAFGDNACVYLRDGVAYKSGHELENAVFGDNATKFWPRLSRSPAYDASLRPQAWLEGRLDAGPDVVSYNFQLRYFELKEKESAHDRGLRALVVRMAGPTIDYTNAATASGDVFSNQWRIVDASVAVYSTSYDGVPYSELHQRARFARKHKYYVSEAMFPALFFLVISYCGFWLDRTVAPARVAIAVIPVLIMRTLVNGAFSNIQVISYNTFLTASLHLGEAMCIIAVFEYAVVQYLLAREKRALAAHGRYAANRAPIARACATRRDAPLAVRAAAARLRGLSSRASPATTAWSTPRGSGASRARLAAPSVGEIAAMVDMARRGATTLDVAGAVDFVLAYDEVCCAGVAAGRGVVDMPPSEQLDVAFRVAFPVVGVLLLLTQVVAHRDEGPAGALFEDSSFNDPLFFSWTPFFAAPTAVAPEGWGSTVGEIVDAGEDPATPI</sequence>